<keyword evidence="9 10" id="KW-0066">ATP synthesis</keyword>
<evidence type="ECO:0000256" key="8">
    <source>
        <dbReference type="ARBA" id="ARBA00023196"/>
    </source>
</evidence>
<organism evidence="11 12">
    <name type="scientific">Candidatus Merdivivens faecigallinarum</name>
    <dbReference type="NCBI Taxonomy" id="2840871"/>
    <lineage>
        <taxon>Bacteria</taxon>
        <taxon>Pseudomonadati</taxon>
        <taxon>Bacteroidota</taxon>
        <taxon>Bacteroidia</taxon>
        <taxon>Bacteroidales</taxon>
        <taxon>Muribaculaceae</taxon>
        <taxon>Muribaculaceae incertae sedis</taxon>
        <taxon>Candidatus Merdivivens</taxon>
    </lineage>
</organism>
<dbReference type="GO" id="GO:0046933">
    <property type="term" value="F:proton-transporting ATP synthase activity, rotational mechanism"/>
    <property type="evidence" value="ECO:0007669"/>
    <property type="project" value="UniProtKB-UniRule"/>
</dbReference>
<dbReference type="GO" id="GO:0005524">
    <property type="term" value="F:ATP binding"/>
    <property type="evidence" value="ECO:0007669"/>
    <property type="project" value="UniProtKB-UniRule"/>
</dbReference>
<dbReference type="Gene3D" id="1.10.287.80">
    <property type="entry name" value="ATP synthase, gamma subunit, helix hairpin domain"/>
    <property type="match status" value="2"/>
</dbReference>
<evidence type="ECO:0000256" key="2">
    <source>
        <dbReference type="ARBA" id="ARBA00004170"/>
    </source>
</evidence>
<evidence type="ECO:0000313" key="11">
    <source>
        <dbReference type="EMBL" id="MBO8482038.1"/>
    </source>
</evidence>
<comment type="function">
    <text evidence="1 10">Produces ATP from ADP in the presence of a proton gradient across the membrane. The gamma chain is believed to be important in regulating ATPase activity and the flow of protons through the CF(0) complex.</text>
</comment>
<evidence type="ECO:0000256" key="6">
    <source>
        <dbReference type="ARBA" id="ARBA00023065"/>
    </source>
</evidence>
<evidence type="ECO:0000256" key="4">
    <source>
        <dbReference type="ARBA" id="ARBA00022448"/>
    </source>
</evidence>
<evidence type="ECO:0000256" key="1">
    <source>
        <dbReference type="ARBA" id="ARBA00003456"/>
    </source>
</evidence>
<dbReference type="EMBL" id="JADILY010000120">
    <property type="protein sequence ID" value="MBO8482038.1"/>
    <property type="molecule type" value="Genomic_DNA"/>
</dbReference>
<comment type="similarity">
    <text evidence="3 10">Belongs to the ATPase gamma chain family.</text>
</comment>
<keyword evidence="7 10" id="KW-0472">Membrane</keyword>
<dbReference type="Proteomes" id="UP000823772">
    <property type="component" value="Unassembled WGS sequence"/>
</dbReference>
<dbReference type="SUPFAM" id="SSF52943">
    <property type="entry name" value="ATP synthase (F1-ATPase), gamma subunit"/>
    <property type="match status" value="1"/>
</dbReference>
<protein>
    <recommendedName>
        <fullName evidence="10">ATP synthase gamma chain</fullName>
    </recommendedName>
    <alternativeName>
        <fullName evidence="10">ATP synthase F1 sector gamma subunit</fullName>
    </alternativeName>
    <alternativeName>
        <fullName evidence="10">F-ATPase gamma subunit</fullName>
    </alternativeName>
</protein>
<evidence type="ECO:0000256" key="3">
    <source>
        <dbReference type="ARBA" id="ARBA00007681"/>
    </source>
</evidence>
<reference evidence="11" key="2">
    <citation type="journal article" date="2021" name="PeerJ">
        <title>Extensive microbial diversity within the chicken gut microbiome revealed by metagenomics and culture.</title>
        <authorList>
            <person name="Gilroy R."/>
            <person name="Ravi A."/>
            <person name="Getino M."/>
            <person name="Pursley I."/>
            <person name="Horton D.L."/>
            <person name="Alikhan N.F."/>
            <person name="Baker D."/>
            <person name="Gharbi K."/>
            <person name="Hall N."/>
            <person name="Watson M."/>
            <person name="Adriaenssens E.M."/>
            <person name="Foster-Nyarko E."/>
            <person name="Jarju S."/>
            <person name="Secka A."/>
            <person name="Antonio M."/>
            <person name="Oren A."/>
            <person name="Chaudhuri R.R."/>
            <person name="La Ragione R."/>
            <person name="Hildebrand F."/>
            <person name="Pallen M.J."/>
        </authorList>
    </citation>
    <scope>NUCLEOTIDE SEQUENCE</scope>
    <source>
        <strain evidence="11">B3-2255</strain>
    </source>
</reference>
<comment type="subcellular location">
    <subcellularLocation>
        <location evidence="10">Cell membrane</location>
        <topology evidence="10">Peripheral membrane protein</topology>
    </subcellularLocation>
    <subcellularLocation>
        <location evidence="2">Membrane</location>
        <topology evidence="2">Peripheral membrane protein</topology>
    </subcellularLocation>
</comment>
<dbReference type="AlphaFoldDB" id="A0A9D9J2M5"/>
<dbReference type="InterPro" id="IPR035968">
    <property type="entry name" value="ATP_synth_F1_ATPase_gsu"/>
</dbReference>
<evidence type="ECO:0000256" key="10">
    <source>
        <dbReference type="HAMAP-Rule" id="MF_00815"/>
    </source>
</evidence>
<reference evidence="11" key="1">
    <citation type="submission" date="2020-10" db="EMBL/GenBank/DDBJ databases">
        <authorList>
            <person name="Gilroy R."/>
        </authorList>
    </citation>
    <scope>NUCLEOTIDE SEQUENCE</scope>
    <source>
        <strain evidence="11">B3-2255</strain>
    </source>
</reference>
<dbReference type="HAMAP" id="MF_00815">
    <property type="entry name" value="ATP_synth_gamma_bact"/>
    <property type="match status" value="1"/>
</dbReference>
<keyword evidence="8 10" id="KW-0139">CF(1)</keyword>
<comment type="subunit">
    <text evidence="10">F-type ATPases have 2 components, CF(1) - the catalytic core - and CF(0) - the membrane proton channel. CF(1) has five subunits: alpha(3), beta(3), gamma(1), delta(1), epsilon(1). CF(0) has three main subunits: a, b and c.</text>
</comment>
<dbReference type="GO" id="GO:0045259">
    <property type="term" value="C:proton-transporting ATP synthase complex"/>
    <property type="evidence" value="ECO:0007669"/>
    <property type="project" value="UniProtKB-KW"/>
</dbReference>
<evidence type="ECO:0000256" key="5">
    <source>
        <dbReference type="ARBA" id="ARBA00022781"/>
    </source>
</evidence>
<keyword evidence="4 10" id="KW-0813">Transport</keyword>
<dbReference type="PANTHER" id="PTHR11693">
    <property type="entry name" value="ATP SYNTHASE GAMMA CHAIN"/>
    <property type="match status" value="1"/>
</dbReference>
<dbReference type="InterPro" id="IPR000131">
    <property type="entry name" value="ATP_synth_F1_gsu"/>
</dbReference>
<dbReference type="PANTHER" id="PTHR11693:SF22">
    <property type="entry name" value="ATP SYNTHASE SUBUNIT GAMMA, MITOCHONDRIAL"/>
    <property type="match status" value="1"/>
</dbReference>
<dbReference type="Gene3D" id="3.40.1380.10">
    <property type="match status" value="1"/>
</dbReference>
<evidence type="ECO:0000256" key="9">
    <source>
        <dbReference type="ARBA" id="ARBA00023310"/>
    </source>
</evidence>
<evidence type="ECO:0000313" key="12">
    <source>
        <dbReference type="Proteomes" id="UP000823772"/>
    </source>
</evidence>
<dbReference type="GO" id="GO:0005886">
    <property type="term" value="C:plasma membrane"/>
    <property type="evidence" value="ECO:0007669"/>
    <property type="project" value="UniProtKB-SubCell"/>
</dbReference>
<comment type="caution">
    <text evidence="11">The sequence shown here is derived from an EMBL/GenBank/DDBJ whole genome shotgun (WGS) entry which is preliminary data.</text>
</comment>
<dbReference type="NCBIfam" id="TIGR01146">
    <property type="entry name" value="ATPsyn_F1gamma"/>
    <property type="match status" value="1"/>
</dbReference>
<proteinExistence type="inferred from homology"/>
<sequence>MASLKEIKSRINSINGTLKITSAMKMVAAAKLHKVQNAITTMLPYERQLHDILSRLLSDSAENGTAIGCEEYITERPLHKVAIIAVASNSSLCGAFNSNAIRHFREIASGYIENGLSKDDLLVYPIGRKMAEAASKAGFSPQGDFNTLADKHLYREAADFAKELIDKYLKGEIDRIELVYNHYKSSASQVPMNETYLPFALDRDGHGKDGEAGNGYLKNYIIEPDPGSVLKVLLPKVLVLKIFTMLLDANAAEHAARTIAMQEASDNAQKLLQELKLQYNKQRQQAITDELLDIVSGTMVNN</sequence>
<evidence type="ECO:0000256" key="7">
    <source>
        <dbReference type="ARBA" id="ARBA00023136"/>
    </source>
</evidence>
<keyword evidence="5 10" id="KW-0375">Hydrogen ion transport</keyword>
<name>A0A9D9J2M5_9BACT</name>
<keyword evidence="6 10" id="KW-0406">Ion transport</keyword>
<accession>A0A9D9J2M5</accession>
<dbReference type="GO" id="GO:0042777">
    <property type="term" value="P:proton motive force-driven plasma membrane ATP synthesis"/>
    <property type="evidence" value="ECO:0007669"/>
    <property type="project" value="UniProtKB-UniRule"/>
</dbReference>
<gene>
    <name evidence="10 11" type="primary">atpG</name>
    <name evidence="11" type="ORF">IAC87_05785</name>
</gene>
<dbReference type="Pfam" id="PF00231">
    <property type="entry name" value="ATP-synt"/>
    <property type="match status" value="1"/>
</dbReference>
<dbReference type="CDD" id="cd12151">
    <property type="entry name" value="F1-ATPase_gamma"/>
    <property type="match status" value="1"/>
</dbReference>
<keyword evidence="10" id="KW-1003">Cell membrane</keyword>
<dbReference type="PRINTS" id="PR00126">
    <property type="entry name" value="ATPASEGAMMA"/>
</dbReference>